<gene>
    <name evidence="2" type="ORF">ALGA_4373</name>
</gene>
<dbReference type="InterPro" id="IPR004360">
    <property type="entry name" value="Glyas_Fos-R_dOase_dom"/>
</dbReference>
<reference evidence="2 3" key="1">
    <citation type="journal article" date="2018" name="Mar. Genomics">
        <title>Complete genome sequence of Marinifilaceae bacterium strain SPP2, isolated from the Antarctic marine sediment.</title>
        <authorList>
            <person name="Watanabe M."/>
            <person name="Kojima H."/>
            <person name="Fukui M."/>
        </authorList>
    </citation>
    <scope>NUCLEOTIDE SEQUENCE [LARGE SCALE GENOMIC DNA]</scope>
    <source>
        <strain evidence="2 3">SPP2</strain>
    </source>
</reference>
<sequence>MKKQFLGLRTTIYKTNELAKAKKWYSKAFETSPYFDEDFYVGFNIGGFELGLLPETDSSASKTDNVLSYWGVDDINKSFSHLLEAGAVVHEKPTNVGGELWVASVKDPWGNVIGIIYNPAFKLE</sequence>
<dbReference type="KEGG" id="mbas:ALGA_4373"/>
<accession>A0A1Y1CRP1</accession>
<name>A0A1Y1CRP1_9BACT</name>
<dbReference type="Pfam" id="PF00903">
    <property type="entry name" value="Glyoxalase"/>
    <property type="match status" value="1"/>
</dbReference>
<dbReference type="Proteomes" id="UP000218267">
    <property type="component" value="Chromosome"/>
</dbReference>
<dbReference type="RefSeq" id="WP_096433838.1">
    <property type="nucleotide sequence ID" value="NZ_AP018042.1"/>
</dbReference>
<dbReference type="PROSITE" id="PS51819">
    <property type="entry name" value="VOC"/>
    <property type="match status" value="1"/>
</dbReference>
<organism evidence="2 3">
    <name type="scientific">Labilibaculum antarcticum</name>
    <dbReference type="NCBI Taxonomy" id="1717717"/>
    <lineage>
        <taxon>Bacteria</taxon>
        <taxon>Pseudomonadati</taxon>
        <taxon>Bacteroidota</taxon>
        <taxon>Bacteroidia</taxon>
        <taxon>Marinilabiliales</taxon>
        <taxon>Marinifilaceae</taxon>
        <taxon>Labilibaculum</taxon>
    </lineage>
</organism>
<keyword evidence="3" id="KW-1185">Reference proteome</keyword>
<dbReference type="InterPro" id="IPR029068">
    <property type="entry name" value="Glyas_Bleomycin-R_OHBP_Dase"/>
</dbReference>
<proteinExistence type="predicted"/>
<keyword evidence="2" id="KW-0560">Oxidoreductase</keyword>
<reference evidence="3" key="2">
    <citation type="journal article" date="2020" name="Antonie Van Leeuwenhoek">
        <title>Labilibaculum antarcticum sp. nov., a novel facultative anaerobic, psychrotorelant bacterium isolated from marine sediment of Antarctica.</title>
        <authorList>
            <person name="Watanabe M."/>
            <person name="Kojima H."/>
            <person name="Fukui M."/>
        </authorList>
    </citation>
    <scope>NUCLEOTIDE SEQUENCE [LARGE SCALE GENOMIC DNA]</scope>
    <source>
        <strain evidence="3">SPP2</strain>
    </source>
</reference>
<dbReference type="GO" id="GO:0051213">
    <property type="term" value="F:dioxygenase activity"/>
    <property type="evidence" value="ECO:0007669"/>
    <property type="project" value="UniProtKB-KW"/>
</dbReference>
<dbReference type="SUPFAM" id="SSF54593">
    <property type="entry name" value="Glyoxalase/Bleomycin resistance protein/Dihydroxybiphenyl dioxygenase"/>
    <property type="match status" value="1"/>
</dbReference>
<dbReference type="EMBL" id="AP018042">
    <property type="protein sequence ID" value="BAX82663.1"/>
    <property type="molecule type" value="Genomic_DNA"/>
</dbReference>
<dbReference type="Gene3D" id="3.10.180.10">
    <property type="entry name" value="2,3-Dihydroxybiphenyl 1,2-Dioxygenase, domain 1"/>
    <property type="match status" value="1"/>
</dbReference>
<keyword evidence="2" id="KW-0223">Dioxygenase</keyword>
<dbReference type="OrthoDB" id="4548523at2"/>
<evidence type="ECO:0000313" key="3">
    <source>
        <dbReference type="Proteomes" id="UP000218267"/>
    </source>
</evidence>
<evidence type="ECO:0000259" key="1">
    <source>
        <dbReference type="PROSITE" id="PS51819"/>
    </source>
</evidence>
<feature type="domain" description="VOC" evidence="1">
    <location>
        <begin position="7"/>
        <end position="118"/>
    </location>
</feature>
<dbReference type="InterPro" id="IPR037523">
    <property type="entry name" value="VOC_core"/>
</dbReference>
<protein>
    <submittedName>
        <fullName evidence="2">Glyoxalase/bleomycin resistance/extradiol dioxygenase family protein</fullName>
    </submittedName>
</protein>
<dbReference type="AlphaFoldDB" id="A0A1Y1CRP1"/>
<evidence type="ECO:0000313" key="2">
    <source>
        <dbReference type="EMBL" id="BAX82663.1"/>
    </source>
</evidence>